<evidence type="ECO:0000256" key="1">
    <source>
        <dbReference type="SAM" id="SignalP"/>
    </source>
</evidence>
<name>A0A7X0J1F9_9SPHI</name>
<protein>
    <recommendedName>
        <fullName evidence="4">DUF3887 domain-containing protein</fullName>
    </recommendedName>
</protein>
<dbReference type="Proteomes" id="UP000521017">
    <property type="component" value="Unassembled WGS sequence"/>
</dbReference>
<comment type="caution">
    <text evidence="2">The sequence shown here is derived from an EMBL/GenBank/DDBJ whole genome shotgun (WGS) entry which is preliminary data.</text>
</comment>
<accession>A0A7X0J1F9</accession>
<feature type="chain" id="PRO_5031562894" description="DUF3887 domain-containing protein" evidence="1">
    <location>
        <begin position="22"/>
        <end position="318"/>
    </location>
</feature>
<keyword evidence="1" id="KW-0732">Signal</keyword>
<feature type="signal peptide" evidence="1">
    <location>
        <begin position="1"/>
        <end position="21"/>
    </location>
</feature>
<proteinExistence type="predicted"/>
<dbReference type="AlphaFoldDB" id="A0A7X0J1F9"/>
<dbReference type="EMBL" id="JACHCC010000003">
    <property type="protein sequence ID" value="MBB6499073.1"/>
    <property type="molecule type" value="Genomic_DNA"/>
</dbReference>
<evidence type="ECO:0000313" key="2">
    <source>
        <dbReference type="EMBL" id="MBB6499073.1"/>
    </source>
</evidence>
<reference evidence="2 3" key="1">
    <citation type="submission" date="2020-08" db="EMBL/GenBank/DDBJ databases">
        <title>Genomic Encyclopedia of Type Strains, Phase IV (KMG-V): Genome sequencing to study the core and pangenomes of soil and plant-associated prokaryotes.</title>
        <authorList>
            <person name="Whitman W."/>
        </authorList>
    </citation>
    <scope>NUCLEOTIDE SEQUENCE [LARGE SCALE GENOMIC DNA]</scope>
    <source>
        <strain evidence="2 3">M2T3</strain>
    </source>
</reference>
<evidence type="ECO:0000313" key="3">
    <source>
        <dbReference type="Proteomes" id="UP000521017"/>
    </source>
</evidence>
<evidence type="ECO:0008006" key="4">
    <source>
        <dbReference type="Google" id="ProtNLM"/>
    </source>
</evidence>
<gene>
    <name evidence="2" type="ORF">HDF25_001214</name>
</gene>
<sequence>MYTSRFIILIAFTFCFFHTSAQEISAEIHGKQMKDFISLEKKLGSHLFQGNGDIIITPGGMATPLLYRRTENGIPDLIVTYTFSIKDSLVNNIGYEWDIANFDKEYKKQPLKVQKAFIKKYEFLKDQLSHKYGKGEQRGDLSDLTKIELKDGLASSGQWDPNDSTEVYLYGTFQNYQGKNGTIEIEPSYCIRVSVQEVKKVYYPESSAEAIKAAKKSYEQFIIKLRAGDFEGAKAFFSSQLRNQVTETAFNKIKELIKPEPFEVYMKGIQNIKGTNYLLIQYAYVGSPEAPNEVIRVLFDKENLIIGIQPFSRKAKTN</sequence>
<organism evidence="2 3">
    <name type="scientific">Pedobacter cryoconitis</name>
    <dbReference type="NCBI Taxonomy" id="188932"/>
    <lineage>
        <taxon>Bacteria</taxon>
        <taxon>Pseudomonadati</taxon>
        <taxon>Bacteroidota</taxon>
        <taxon>Sphingobacteriia</taxon>
        <taxon>Sphingobacteriales</taxon>
        <taxon>Sphingobacteriaceae</taxon>
        <taxon>Pedobacter</taxon>
    </lineage>
</organism>
<dbReference type="RefSeq" id="WP_184623781.1">
    <property type="nucleotide sequence ID" value="NZ_JACHCC010000003.1"/>
</dbReference>